<dbReference type="InterPro" id="IPR027417">
    <property type="entry name" value="P-loop_NTPase"/>
</dbReference>
<dbReference type="CDD" id="cd18793">
    <property type="entry name" value="SF2_C_SNF"/>
    <property type="match status" value="1"/>
</dbReference>
<dbReference type="PROSITE" id="PS51192">
    <property type="entry name" value="HELICASE_ATP_BIND_1"/>
    <property type="match status" value="1"/>
</dbReference>
<gene>
    <name evidence="4" type="ORF">B843_05665</name>
</gene>
<dbReference type="SMART" id="SM00490">
    <property type="entry name" value="HELICc"/>
    <property type="match status" value="1"/>
</dbReference>
<accession>W5Y7P2</accession>
<evidence type="ECO:0000313" key="4">
    <source>
        <dbReference type="EMBL" id="AHI22518.1"/>
    </source>
</evidence>
<protein>
    <submittedName>
        <fullName evidence="4">Helicase helZ</fullName>
    </submittedName>
</protein>
<dbReference type="InterPro" id="IPR014001">
    <property type="entry name" value="Helicase_ATP-bd"/>
</dbReference>
<dbReference type="Gene3D" id="3.40.50.300">
    <property type="entry name" value="P-loop containing nucleotide triphosphate hydrolases"/>
    <property type="match status" value="1"/>
</dbReference>
<dbReference type="InterPro" id="IPR001650">
    <property type="entry name" value="Helicase_C-like"/>
</dbReference>
<dbReference type="GO" id="GO:0005524">
    <property type="term" value="F:ATP binding"/>
    <property type="evidence" value="ECO:0007669"/>
    <property type="project" value="InterPro"/>
</dbReference>
<keyword evidence="1" id="KW-0378">Hydrolase</keyword>
<evidence type="ECO:0000313" key="5">
    <source>
        <dbReference type="Proteomes" id="UP000019222"/>
    </source>
</evidence>
<dbReference type="KEGG" id="cvt:B843_05665"/>
<evidence type="ECO:0000256" key="1">
    <source>
        <dbReference type="ARBA" id="ARBA00022801"/>
    </source>
</evidence>
<dbReference type="RefSeq" id="WP_025252551.1">
    <property type="nucleotide sequence ID" value="NZ_CP004353.1"/>
</dbReference>
<proteinExistence type="predicted"/>
<dbReference type="HOGENOM" id="CLU_000315_21_8_11"/>
<dbReference type="AlphaFoldDB" id="W5Y7P2"/>
<evidence type="ECO:0000259" key="3">
    <source>
        <dbReference type="PROSITE" id="PS51194"/>
    </source>
</evidence>
<dbReference type="PANTHER" id="PTHR10799">
    <property type="entry name" value="SNF2/RAD54 HELICASE FAMILY"/>
    <property type="match status" value="1"/>
</dbReference>
<dbReference type="Proteomes" id="UP000019222">
    <property type="component" value="Chromosome"/>
</dbReference>
<dbReference type="Pfam" id="PF00271">
    <property type="entry name" value="Helicase_C"/>
    <property type="match status" value="1"/>
</dbReference>
<organism evidence="4 5">
    <name type="scientific">Corynebacterium vitaeruminis DSM 20294</name>
    <dbReference type="NCBI Taxonomy" id="1224164"/>
    <lineage>
        <taxon>Bacteria</taxon>
        <taxon>Bacillati</taxon>
        <taxon>Actinomycetota</taxon>
        <taxon>Actinomycetes</taxon>
        <taxon>Mycobacteriales</taxon>
        <taxon>Corynebacteriaceae</taxon>
        <taxon>Corynebacterium</taxon>
    </lineage>
</organism>
<dbReference type="InterPro" id="IPR049730">
    <property type="entry name" value="SNF2/RAD54-like_C"/>
</dbReference>
<sequence length="1038" mass="114876">MTSHLIHGLWHKDSGLHLWIEQIEGHRIVGPAEVPEGTFPSTIEALIRGKEFRHRVRTTLLTPKGRQVQLPIPTLAFTPEQAVQVLAQVQAISPVTASKEQLASLADDLKWLAHMEAGLEQFVRAGRVTIKLGFVDHQWWPTWQLSSGLGERGWIAQMTAAAPGVLVANAGPGVAEDIAAELPHWIANSILRELADRPRASAWHDFSHALLHSDPLRRGSAQLVSALNAWKDSITSVDIQLVFIVEEPPRDIEEYDVEDVSEIVWPVRVQVRSGVDSPIPITSEQLDRSTMQRLAVLRREAILCTELLDSERPLPDGHPAKGTPMRWGLEMEPTAGQWDCYLNTDELVRFIQVDSPVLKLRGFTVMLPRAWSSQETTARIEVGDPSDGPTQSTFGLEQIVNYNWRVSVGDVDLTDQEMRELVESKSGLIRLRGDWVLADTATVKRIGDYMSQLADLQQKKRKSELDAAILKAEMARKLEQPGWQQLAAHAETLARSFNETFHTGGEVSLAELRQLAIERIDSEPIEYVGNDWQAALAGGLAGIESPAPTRIELPGSVHAELREYQRRGVDWLHWMAANHLGAVLADDMGLGKTLQLLSLEAVDKAESGAAGPSLVVAPTSVVGNWAREAAKFVPEFRVLVHHGTSRLKDEEFLDAVGDYDLVITSYGTIARDHKLLSQVTWHRVTLDEAQQIKNSGTKVSKAVRSLKSAQRVALTGTPVENRLSELRNILDFCNPGILGDAKTFRTHFATAIEKSKDDVKTERLRALTAPFILRRLKTDPAIIDDLPEKTEVVLTVEMTTEQAALYTAYVDSMQKAIQEAQGMSRRGLVLASLTKIKQICNHPAHFLGDGSPVIIKGKHRSGKVAELMRLIEEAQESGQRMLIFTQYKAFGDILTEYLSDYFGSTIPFLHGGVTKTGRDKMVEAFQQPDGAPVMVLSLKAGGTGLNLTAASIVVHMDRWWNPAVENQATDRAFRIGQLKDVTVYKMITAGTLEQSIQDILDGKMQLASAVVDEGEGWLTELSMDELAMLMSYRGGTQL</sequence>
<feature type="domain" description="Helicase C-terminal" evidence="3">
    <location>
        <begin position="866"/>
        <end position="1022"/>
    </location>
</feature>
<dbReference type="GO" id="GO:0016787">
    <property type="term" value="F:hydrolase activity"/>
    <property type="evidence" value="ECO:0007669"/>
    <property type="project" value="UniProtKB-KW"/>
</dbReference>
<name>W5Y7P2_9CORY</name>
<dbReference type="SUPFAM" id="SSF52540">
    <property type="entry name" value="P-loop containing nucleoside triphosphate hydrolases"/>
    <property type="match status" value="2"/>
</dbReference>
<keyword evidence="4" id="KW-0547">Nucleotide-binding</keyword>
<evidence type="ECO:0000259" key="2">
    <source>
        <dbReference type="PROSITE" id="PS51192"/>
    </source>
</evidence>
<dbReference type="InterPro" id="IPR022138">
    <property type="entry name" value="DUF3670"/>
</dbReference>
<dbReference type="eggNOG" id="COG0553">
    <property type="taxonomic scope" value="Bacteria"/>
</dbReference>
<dbReference type="CDD" id="cd18012">
    <property type="entry name" value="DEXQc_arch_SWI2_SNF2"/>
    <property type="match status" value="1"/>
</dbReference>
<dbReference type="Pfam" id="PF00176">
    <property type="entry name" value="SNF2-rel_dom"/>
    <property type="match status" value="1"/>
</dbReference>
<dbReference type="GO" id="GO:0004386">
    <property type="term" value="F:helicase activity"/>
    <property type="evidence" value="ECO:0007669"/>
    <property type="project" value="UniProtKB-KW"/>
</dbReference>
<keyword evidence="4" id="KW-0067">ATP-binding</keyword>
<dbReference type="Pfam" id="PF12419">
    <property type="entry name" value="DUF3670"/>
    <property type="match status" value="1"/>
</dbReference>
<feature type="domain" description="Helicase ATP-binding" evidence="2">
    <location>
        <begin position="573"/>
        <end position="736"/>
    </location>
</feature>
<dbReference type="SMART" id="SM00487">
    <property type="entry name" value="DEXDc"/>
    <property type="match status" value="1"/>
</dbReference>
<dbReference type="Gene3D" id="3.40.50.10810">
    <property type="entry name" value="Tandem AAA-ATPase domain"/>
    <property type="match status" value="1"/>
</dbReference>
<dbReference type="EMBL" id="CP004353">
    <property type="protein sequence ID" value="AHI22518.1"/>
    <property type="molecule type" value="Genomic_DNA"/>
</dbReference>
<dbReference type="STRING" id="1224164.B843_05665"/>
<dbReference type="InterPro" id="IPR038718">
    <property type="entry name" value="SNF2-like_sf"/>
</dbReference>
<dbReference type="InterPro" id="IPR000330">
    <property type="entry name" value="SNF2_N"/>
</dbReference>
<keyword evidence="4" id="KW-0347">Helicase</keyword>
<dbReference type="PATRIC" id="fig|1224164.3.peg.1133"/>
<reference evidence="4 5" key="1">
    <citation type="submission" date="2013-02" db="EMBL/GenBank/DDBJ databases">
        <title>The complete genome sequence of Corynebacterium vitaeruminis DSM 20294.</title>
        <authorList>
            <person name="Ruckert C."/>
            <person name="Albersmeier A."/>
            <person name="Kalinowski J."/>
        </authorList>
    </citation>
    <scope>NUCLEOTIDE SEQUENCE [LARGE SCALE GENOMIC DNA]</scope>
    <source>
        <strain evidence="5">ATCC 10234</strain>
    </source>
</reference>
<dbReference type="PROSITE" id="PS51194">
    <property type="entry name" value="HELICASE_CTER"/>
    <property type="match status" value="1"/>
</dbReference>
<keyword evidence="5" id="KW-1185">Reference proteome</keyword>